<dbReference type="Proteomes" id="UP000030060">
    <property type="component" value="Unassembled WGS sequence"/>
</dbReference>
<evidence type="ECO:0000313" key="2">
    <source>
        <dbReference type="Proteomes" id="UP000030060"/>
    </source>
</evidence>
<proteinExistence type="predicted"/>
<dbReference type="AlphaFoldDB" id="A0A0A1YU50"/>
<name>A0A0A1YU50_PSEFL</name>
<sequence>MDITIHRKDGFFANALGRNGLLAILADGVVVGRLATGETLNLSLPDVAGNLQVALLGDPRPPYTGNAPHELFSISKGFAIFPSQTVQALSVRTRGWVVFDVLDLGYVPPLSRWVFVLEAQRGLK</sequence>
<comment type="caution">
    <text evidence="1">The sequence shown here is derived from an EMBL/GenBank/DDBJ whole genome shotgun (WGS) entry which is preliminary data.</text>
</comment>
<protein>
    <submittedName>
        <fullName evidence="1">Uncharacterized protein</fullName>
    </submittedName>
</protein>
<reference evidence="1 2" key="1">
    <citation type="journal article" date="2013" name="Genome Announc.">
        <title>Draft Genome Sequence of Pseudomonas fluorescens LMG 5329, a White Line-Inducing Principle-Producing Bioindicator for the Mushroom Pathogen Pseudomonas tolaasii.</title>
        <authorList>
            <person name="Ghequire M.G."/>
            <person name="Rokni-Zadeh H."/>
            <person name="Zarrineh P."/>
            <person name="De Mot R."/>
        </authorList>
    </citation>
    <scope>NUCLEOTIDE SEQUENCE [LARGE SCALE GENOMIC DNA]</scope>
    <source>
        <strain evidence="1 2">LMG 5329</strain>
    </source>
</reference>
<dbReference type="OrthoDB" id="6887138at2"/>
<organism evidence="1 2">
    <name type="scientific">Pseudomonas fluorescens LMG 5329</name>
    <dbReference type="NCBI Taxonomy" id="1324332"/>
    <lineage>
        <taxon>Bacteria</taxon>
        <taxon>Pseudomonadati</taxon>
        <taxon>Pseudomonadota</taxon>
        <taxon>Gammaproteobacteria</taxon>
        <taxon>Pseudomonadales</taxon>
        <taxon>Pseudomonadaceae</taxon>
        <taxon>Pseudomonas</taxon>
    </lineage>
</organism>
<accession>A0A0A1YU50</accession>
<dbReference type="RefSeq" id="WP_038851520.1">
    <property type="nucleotide sequence ID" value="NZ_ASGY01000251.1"/>
</dbReference>
<evidence type="ECO:0000313" key="1">
    <source>
        <dbReference type="EMBL" id="KGE63987.1"/>
    </source>
</evidence>
<dbReference type="EMBL" id="ASGY01000251">
    <property type="protein sequence ID" value="KGE63987.1"/>
    <property type="molecule type" value="Genomic_DNA"/>
</dbReference>
<gene>
    <name evidence="1" type="ORF">K814_0131745</name>
</gene>